<reference evidence="10" key="2">
    <citation type="submission" date="2014-02" db="EMBL/GenBank/DDBJ databases">
        <title>Complete DNA sequence of /Kuraishia capsulata/ illustrates novel genomic features among budding yeasts (/Saccharomycotina/).</title>
        <authorList>
            <person name="Morales L."/>
            <person name="Noel B."/>
            <person name="Porcel B."/>
            <person name="Marcet-Houben M."/>
            <person name="Hullo M-F."/>
            <person name="Sacerdot C."/>
            <person name="Tekaia F."/>
            <person name="Leh-Louis V."/>
            <person name="Despons L."/>
            <person name="Khanna V."/>
            <person name="Aury J-M."/>
            <person name="Barbe V."/>
            <person name="Couloux A."/>
            <person name="Labadie K."/>
            <person name="Pelletier E."/>
            <person name="Souciet J-L."/>
            <person name="Boekhout T."/>
            <person name="Gabaldon T."/>
            <person name="Wincker P."/>
            <person name="Dujon B."/>
        </authorList>
    </citation>
    <scope>NUCLEOTIDE SEQUENCE</scope>
    <source>
        <strain evidence="10">CBS 1993</strain>
    </source>
</reference>
<dbReference type="GO" id="GO:0000811">
    <property type="term" value="C:GINS complex"/>
    <property type="evidence" value="ECO:0007669"/>
    <property type="project" value="UniProtKB-UniRule"/>
</dbReference>
<evidence type="ECO:0000313" key="11">
    <source>
        <dbReference type="Proteomes" id="UP000019384"/>
    </source>
</evidence>
<dbReference type="InterPro" id="IPR010492">
    <property type="entry name" value="GINS_Psf3"/>
</dbReference>
<dbReference type="PANTHER" id="PTHR22768:SF0">
    <property type="entry name" value="DNA REPLICATION COMPLEX GINS PROTEIN PSF3"/>
    <property type="match status" value="1"/>
</dbReference>
<dbReference type="Proteomes" id="UP000019384">
    <property type="component" value="Unassembled WGS sequence"/>
</dbReference>
<comment type="subunit">
    <text evidence="3">Component of the GINS complex which is a heterotetramer of SLD5, PSF1, PSF2 and PSF3.</text>
</comment>
<comment type="similarity">
    <text evidence="2 7">Belongs to the GINS3/PSF3 family.</text>
</comment>
<evidence type="ECO:0000256" key="5">
    <source>
        <dbReference type="ARBA" id="ARBA00022705"/>
    </source>
</evidence>
<evidence type="ECO:0000259" key="8">
    <source>
        <dbReference type="Pfam" id="PF05916"/>
    </source>
</evidence>
<dbReference type="InterPro" id="IPR038437">
    <property type="entry name" value="GINS_Psf3_sf"/>
</dbReference>
<name>W6MI92_9ASCO</name>
<dbReference type="STRING" id="1382522.W6MI92"/>
<protein>
    <recommendedName>
        <fullName evidence="4 7">DNA replication complex GINS protein PSF3</fullName>
    </recommendedName>
</protein>
<dbReference type="SUPFAM" id="SSF160059">
    <property type="entry name" value="PriA/YqbF domain"/>
    <property type="match status" value="1"/>
</dbReference>
<dbReference type="SUPFAM" id="SSF158573">
    <property type="entry name" value="GINS helical bundle-like"/>
    <property type="match status" value="1"/>
</dbReference>
<reference evidence="10" key="1">
    <citation type="submission" date="2013-12" db="EMBL/GenBank/DDBJ databases">
        <authorList>
            <person name="Genoscope - CEA"/>
        </authorList>
    </citation>
    <scope>NUCLEOTIDE SEQUENCE</scope>
    <source>
        <strain evidence="10">CBS 1993</strain>
    </source>
</reference>
<accession>W6MI92</accession>
<evidence type="ECO:0000256" key="4">
    <source>
        <dbReference type="ARBA" id="ARBA00015140"/>
    </source>
</evidence>
<proteinExistence type="inferred from homology"/>
<feature type="domain" description="GINS subunit" evidence="8">
    <location>
        <begin position="78"/>
        <end position="174"/>
    </location>
</feature>
<dbReference type="PANTHER" id="PTHR22768">
    <property type="entry name" value="DNA REPLICATION COMPLEX GINS PROTEIN PSF3"/>
    <property type="match status" value="1"/>
</dbReference>
<keyword evidence="11" id="KW-1185">Reference proteome</keyword>
<feature type="domain" description="DNA replication complex GINS protein PSF3 N-terminal" evidence="9">
    <location>
        <begin position="4"/>
        <end position="56"/>
    </location>
</feature>
<keyword evidence="6 7" id="KW-0539">Nucleus</keyword>
<evidence type="ECO:0000313" key="10">
    <source>
        <dbReference type="EMBL" id="CDK25613.1"/>
    </source>
</evidence>
<dbReference type="Gene3D" id="1.20.58.2050">
    <property type="match status" value="1"/>
</dbReference>
<comment type="function">
    <text evidence="7">The GINS complex plays an essential role in the initiation of DNA replication.</text>
</comment>
<dbReference type="GO" id="GO:0000785">
    <property type="term" value="C:chromatin"/>
    <property type="evidence" value="ECO:0007669"/>
    <property type="project" value="EnsemblFungi"/>
</dbReference>
<dbReference type="InterPro" id="IPR055221">
    <property type="entry name" value="PSF3_N"/>
</dbReference>
<dbReference type="AlphaFoldDB" id="W6MI92"/>
<dbReference type="GO" id="GO:0071162">
    <property type="term" value="C:CMG complex"/>
    <property type="evidence" value="ECO:0007669"/>
    <property type="project" value="EnsemblFungi"/>
</dbReference>
<dbReference type="EMBL" id="HG793126">
    <property type="protein sequence ID" value="CDK25613.1"/>
    <property type="molecule type" value="Genomic_DNA"/>
</dbReference>
<evidence type="ECO:0000256" key="6">
    <source>
        <dbReference type="ARBA" id="ARBA00023242"/>
    </source>
</evidence>
<gene>
    <name evidence="10" type="ORF">KUCA_T00001583001</name>
</gene>
<evidence type="ECO:0000256" key="7">
    <source>
        <dbReference type="RuleBase" id="RU367161"/>
    </source>
</evidence>
<sequence>MEYYDIDDIIADSQRLPVKFQISVPGLGYLEGNPGKQVSKDSRMELPLWLALILAICPIDDSEDSGQNFVELLPPEFLSAKVQNAIKSSPATIDLHSILPHFYNFVVKWCWLFEDAQLVQLCLDMLRERAAEINSRSSNSTARQNLDQINKLDEFEKRIFKLNYDSFKDLKQWLAAQHP</sequence>
<dbReference type="InterPro" id="IPR021151">
    <property type="entry name" value="GINS_A"/>
</dbReference>
<dbReference type="InterPro" id="IPR036224">
    <property type="entry name" value="GINS_bundle-like_dom_sf"/>
</dbReference>
<dbReference type="GeneID" id="34519013"/>
<dbReference type="CDD" id="cd11713">
    <property type="entry name" value="GINS_A_psf3"/>
    <property type="match status" value="1"/>
</dbReference>
<organism evidence="10 11">
    <name type="scientific">Kuraishia capsulata CBS 1993</name>
    <dbReference type="NCBI Taxonomy" id="1382522"/>
    <lineage>
        <taxon>Eukaryota</taxon>
        <taxon>Fungi</taxon>
        <taxon>Dikarya</taxon>
        <taxon>Ascomycota</taxon>
        <taxon>Saccharomycotina</taxon>
        <taxon>Pichiomycetes</taxon>
        <taxon>Pichiales</taxon>
        <taxon>Pichiaceae</taxon>
        <taxon>Kuraishia</taxon>
    </lineage>
</organism>
<evidence type="ECO:0000259" key="9">
    <source>
        <dbReference type="Pfam" id="PF22466"/>
    </source>
</evidence>
<evidence type="ECO:0000256" key="1">
    <source>
        <dbReference type="ARBA" id="ARBA00004123"/>
    </source>
</evidence>
<comment type="subcellular location">
    <subcellularLocation>
        <location evidence="1 7">Nucleus</location>
    </subcellularLocation>
</comment>
<evidence type="ECO:0000256" key="2">
    <source>
        <dbReference type="ARBA" id="ARBA00006343"/>
    </source>
</evidence>
<dbReference type="RefSeq" id="XP_022457625.1">
    <property type="nucleotide sequence ID" value="XM_022603778.1"/>
</dbReference>
<keyword evidence="5 7" id="KW-0235">DNA replication</keyword>
<dbReference type="GO" id="GO:0043596">
    <property type="term" value="C:nuclear replication fork"/>
    <property type="evidence" value="ECO:0007669"/>
    <property type="project" value="EnsemblFungi"/>
</dbReference>
<dbReference type="Pfam" id="PF05916">
    <property type="entry name" value="Sld5"/>
    <property type="match status" value="1"/>
</dbReference>
<dbReference type="Pfam" id="PF22466">
    <property type="entry name" value="PSF3_N"/>
    <property type="match status" value="1"/>
</dbReference>
<dbReference type="GO" id="GO:0000727">
    <property type="term" value="P:double-strand break repair via break-induced replication"/>
    <property type="evidence" value="ECO:0007669"/>
    <property type="project" value="EnsemblFungi"/>
</dbReference>
<evidence type="ECO:0000256" key="3">
    <source>
        <dbReference type="ARBA" id="ARBA00011352"/>
    </source>
</evidence>
<dbReference type="CDD" id="cd21693">
    <property type="entry name" value="GINS_B_Psf3"/>
    <property type="match status" value="1"/>
</dbReference>
<dbReference type="OrthoDB" id="10251744at2759"/>
<dbReference type="GO" id="GO:1902975">
    <property type="term" value="P:mitotic DNA replication initiation"/>
    <property type="evidence" value="ECO:0007669"/>
    <property type="project" value="TreeGrafter"/>
</dbReference>
<dbReference type="HOGENOM" id="CLU_081646_0_1_1"/>